<dbReference type="EMBL" id="JBAKAR010000001">
    <property type="protein sequence ID" value="MEL0611772.1"/>
    <property type="molecule type" value="Genomic_DNA"/>
</dbReference>
<protein>
    <submittedName>
        <fullName evidence="3">Nucleoside triphosphate pyrophosphohydrolase</fullName>
        <ecNumber evidence="3">3.6.1.9</ecNumber>
    </submittedName>
</protein>
<dbReference type="InterPro" id="IPR048011">
    <property type="entry name" value="NTP-PPase_MazG-like_C"/>
</dbReference>
<proteinExistence type="predicted"/>
<dbReference type="CDD" id="cd11529">
    <property type="entry name" value="NTP-PPase_MazG_Cterm"/>
    <property type="match status" value="1"/>
</dbReference>
<evidence type="ECO:0000256" key="1">
    <source>
        <dbReference type="SAM" id="Coils"/>
    </source>
</evidence>
<dbReference type="InterPro" id="IPR048015">
    <property type="entry name" value="NTP-PPase_MazG-like_N"/>
</dbReference>
<feature type="domain" description="NTP pyrophosphohydrolase MazG-like" evidence="2">
    <location>
        <begin position="177"/>
        <end position="233"/>
    </location>
</feature>
<comment type="caution">
    <text evidence="3">The sequence shown here is derived from an EMBL/GenBank/DDBJ whole genome shotgun (WGS) entry which is preliminary data.</text>
</comment>
<accession>A0ABU9G477</accession>
<sequence>MNPPISELLNLMACLRDKQNGCPWDQQQSFKSIAPYTLEETYEVLDAIEREDHEHLKEELGDLLFQVVFYAQIGKEEGRFDFDDIASGIVEKMLRRHPHVFPSGKLDSFGSGTSVDQESLSEQWQTIKAQEKSALKKHSLLDDVPVSMPALMQAAKLQKKASKVGFDWDDTAPVFNKIREELDELEAAMKGMEQDHIEAEMGDILFAMSNLARHVKVSPDVALNRTNVKFRRRFSRIESLLSEQNKEITHCSLEELDQYWEQAKREGL</sequence>
<dbReference type="Gene3D" id="1.10.287.1080">
    <property type="entry name" value="MazG-like"/>
    <property type="match status" value="2"/>
</dbReference>
<dbReference type="GO" id="GO:0047429">
    <property type="term" value="F:nucleoside triphosphate diphosphatase activity"/>
    <property type="evidence" value="ECO:0007669"/>
    <property type="project" value="UniProtKB-EC"/>
</dbReference>
<dbReference type="RefSeq" id="WP_341566086.1">
    <property type="nucleotide sequence ID" value="NZ_JBAKAR010000001.1"/>
</dbReference>
<keyword evidence="3" id="KW-0378">Hydrolase</keyword>
<keyword evidence="1" id="KW-0175">Coiled coil</keyword>
<gene>
    <name evidence="3" type="primary">mazG</name>
    <name evidence="3" type="ORF">V6242_01340</name>
</gene>
<dbReference type="PANTHER" id="PTHR30522:SF0">
    <property type="entry name" value="NUCLEOSIDE TRIPHOSPHATE PYROPHOSPHOHYDROLASE"/>
    <property type="match status" value="1"/>
</dbReference>
<organism evidence="3 4">
    <name type="scientific">Marinomonas arenicola</name>
    <dbReference type="NCBI Taxonomy" id="569601"/>
    <lineage>
        <taxon>Bacteria</taxon>
        <taxon>Pseudomonadati</taxon>
        <taxon>Pseudomonadota</taxon>
        <taxon>Gammaproteobacteria</taxon>
        <taxon>Oceanospirillales</taxon>
        <taxon>Oceanospirillaceae</taxon>
        <taxon>Marinomonas</taxon>
    </lineage>
</organism>
<dbReference type="CDD" id="cd11528">
    <property type="entry name" value="NTP-PPase_MazG_Nterm"/>
    <property type="match status" value="1"/>
</dbReference>
<dbReference type="NCBIfam" id="TIGR00444">
    <property type="entry name" value="mazG"/>
    <property type="match status" value="1"/>
</dbReference>
<name>A0ABU9G477_9GAMM</name>
<dbReference type="EC" id="3.6.1.9" evidence="3"/>
<evidence type="ECO:0000259" key="2">
    <source>
        <dbReference type="Pfam" id="PF03819"/>
    </source>
</evidence>
<reference evidence="3 4" key="1">
    <citation type="submission" date="2024-02" db="EMBL/GenBank/DDBJ databases">
        <title>Bacteria isolated from the canopy kelp, Nereocystis luetkeana.</title>
        <authorList>
            <person name="Pfister C.A."/>
            <person name="Younker I.T."/>
            <person name="Light S.H."/>
        </authorList>
    </citation>
    <scope>NUCLEOTIDE SEQUENCE [LARGE SCALE GENOMIC DNA]</scope>
    <source>
        <strain evidence="3 4">TI.4.07</strain>
    </source>
</reference>
<evidence type="ECO:0000313" key="3">
    <source>
        <dbReference type="EMBL" id="MEL0611772.1"/>
    </source>
</evidence>
<dbReference type="InterPro" id="IPR004518">
    <property type="entry name" value="MazG-like_dom"/>
</dbReference>
<dbReference type="SUPFAM" id="SSF101386">
    <property type="entry name" value="all-alpha NTP pyrophosphatases"/>
    <property type="match status" value="2"/>
</dbReference>
<dbReference type="InterPro" id="IPR011551">
    <property type="entry name" value="NTP_PyrPHydrolase_MazG"/>
</dbReference>
<feature type="domain" description="NTP pyrophosphohydrolase MazG-like" evidence="2">
    <location>
        <begin position="28"/>
        <end position="101"/>
    </location>
</feature>
<feature type="coiled-coil region" evidence="1">
    <location>
        <begin position="175"/>
        <end position="202"/>
    </location>
</feature>
<evidence type="ECO:0000313" key="4">
    <source>
        <dbReference type="Proteomes" id="UP001379949"/>
    </source>
</evidence>
<dbReference type="PANTHER" id="PTHR30522">
    <property type="entry name" value="NUCLEOSIDE TRIPHOSPHATE PYROPHOSPHOHYDROLASE"/>
    <property type="match status" value="1"/>
</dbReference>
<dbReference type="NCBIfam" id="NF007113">
    <property type="entry name" value="PRK09562.1"/>
    <property type="match status" value="1"/>
</dbReference>
<keyword evidence="4" id="KW-1185">Reference proteome</keyword>
<dbReference type="Pfam" id="PF03819">
    <property type="entry name" value="MazG"/>
    <property type="match status" value="2"/>
</dbReference>
<dbReference type="Proteomes" id="UP001379949">
    <property type="component" value="Unassembled WGS sequence"/>
</dbReference>